<comment type="caution">
    <text evidence="3">The sequence shown here is derived from an EMBL/GenBank/DDBJ whole genome shotgun (WGS) entry which is preliminary data.</text>
</comment>
<feature type="compositionally biased region" description="Basic and acidic residues" evidence="1">
    <location>
        <begin position="1"/>
        <end position="19"/>
    </location>
</feature>
<evidence type="ECO:0000256" key="1">
    <source>
        <dbReference type="SAM" id="MobiDB-lite"/>
    </source>
</evidence>
<sequence length="495" mass="54331">MATTEKGKEARNVKEKRDLSPSGPKSTDQKRGVSPSGPRRGLSPAGPRNREQSTGRSTPKSSIAGSPDAHNSFISEKPVPNYLKATKSSGLDVSSKLGKKQTPEDKKILRRRSFDKPPPPSQLSTAKSPSPSRIHKTPISYSSREKAVNSLSPSTKTTSSQRTSTEKIFKRSSSLKIQPIVSNSNSKIGKKSSSITIKKEAKVTVTSSSSSIRHHSSDANKQSEVKHEKEEKEIIVEKVEEDVVELESEEVIDDPPILDFKSIDLPDPESEIPDEVKSEPCVCPKFSEDQEQVIVEALQIEEAGEKMGEDHQLEDVHGQDHEEINNNVINNGHEDNAVKSQENLIHKPEEEAEAKEGENATESPSGHKANVAPVEDSVDCNTPTKLKFKQGKVLDKVEEGDRGLQRLKFAEREDVEVNEEVKPAAENIILKRQDGQGKRESQAYNDVIEETASKLVGKRQSKVKALVGAFETVISLEEGQSPVANESSKVECDTT</sequence>
<feature type="compositionally biased region" description="Basic and acidic residues" evidence="1">
    <location>
        <begin position="215"/>
        <end position="233"/>
    </location>
</feature>
<gene>
    <name evidence="3" type="ORF">NE237_027667</name>
</gene>
<dbReference type="AlphaFoldDB" id="A0A9Q0GNT4"/>
<dbReference type="PANTHER" id="PTHR33349">
    <property type="entry name" value="EMB|CAB62594.1"/>
    <property type="match status" value="1"/>
</dbReference>
<evidence type="ECO:0000313" key="3">
    <source>
        <dbReference type="EMBL" id="KAJ4950835.1"/>
    </source>
</evidence>
<dbReference type="InterPro" id="IPR012417">
    <property type="entry name" value="CaM-bd_dom_pln"/>
</dbReference>
<dbReference type="EMBL" id="JAMYWD010000012">
    <property type="protein sequence ID" value="KAJ4950835.1"/>
    <property type="molecule type" value="Genomic_DNA"/>
</dbReference>
<evidence type="ECO:0000313" key="4">
    <source>
        <dbReference type="Proteomes" id="UP001141806"/>
    </source>
</evidence>
<feature type="compositionally biased region" description="Low complexity" evidence="1">
    <location>
        <begin position="152"/>
        <end position="163"/>
    </location>
</feature>
<feature type="region of interest" description="Disordered" evidence="1">
    <location>
        <begin position="201"/>
        <end position="233"/>
    </location>
</feature>
<dbReference type="Proteomes" id="UP001141806">
    <property type="component" value="Unassembled WGS sequence"/>
</dbReference>
<reference evidence="3" key="1">
    <citation type="journal article" date="2023" name="Plant J.">
        <title>The genome of the king protea, Protea cynaroides.</title>
        <authorList>
            <person name="Chang J."/>
            <person name="Duong T.A."/>
            <person name="Schoeman C."/>
            <person name="Ma X."/>
            <person name="Roodt D."/>
            <person name="Barker N."/>
            <person name="Li Z."/>
            <person name="Van de Peer Y."/>
            <person name="Mizrachi E."/>
        </authorList>
    </citation>
    <scope>NUCLEOTIDE SEQUENCE</scope>
    <source>
        <tissue evidence="3">Young leaves</tissue>
    </source>
</reference>
<evidence type="ECO:0000259" key="2">
    <source>
        <dbReference type="SMART" id="SM01054"/>
    </source>
</evidence>
<dbReference type="PANTHER" id="PTHR33349:SF20">
    <property type="entry name" value="CHROMO DOMAIN CEC-LIKE PROTEIN"/>
    <property type="match status" value="1"/>
</dbReference>
<feature type="compositionally biased region" description="Polar residues" evidence="1">
    <location>
        <begin position="54"/>
        <end position="64"/>
    </location>
</feature>
<keyword evidence="4" id="KW-1185">Reference proteome</keyword>
<proteinExistence type="predicted"/>
<dbReference type="GO" id="GO:0005516">
    <property type="term" value="F:calmodulin binding"/>
    <property type="evidence" value="ECO:0007669"/>
    <property type="project" value="InterPro"/>
</dbReference>
<dbReference type="OrthoDB" id="1939646at2759"/>
<feature type="domain" description="Calmodulin-binding" evidence="2">
    <location>
        <begin position="382"/>
        <end position="475"/>
    </location>
</feature>
<dbReference type="Pfam" id="PF07839">
    <property type="entry name" value="CaM_binding"/>
    <property type="match status" value="1"/>
</dbReference>
<protein>
    <recommendedName>
        <fullName evidence="2">Calmodulin-binding domain-containing protein</fullName>
    </recommendedName>
</protein>
<dbReference type="SMART" id="SM01054">
    <property type="entry name" value="CaM_binding"/>
    <property type="match status" value="1"/>
</dbReference>
<feature type="region of interest" description="Disordered" evidence="1">
    <location>
        <begin position="1"/>
        <end position="172"/>
    </location>
</feature>
<feature type="region of interest" description="Disordered" evidence="1">
    <location>
        <begin position="326"/>
        <end position="383"/>
    </location>
</feature>
<accession>A0A9Q0GNT4</accession>
<feature type="compositionally biased region" description="Polar residues" evidence="1">
    <location>
        <begin position="122"/>
        <end position="131"/>
    </location>
</feature>
<name>A0A9Q0GNT4_9MAGN</name>
<feature type="compositionally biased region" description="Basic and acidic residues" evidence="1">
    <location>
        <begin position="344"/>
        <end position="358"/>
    </location>
</feature>
<feature type="compositionally biased region" description="Basic and acidic residues" evidence="1">
    <location>
        <begin position="101"/>
        <end position="115"/>
    </location>
</feature>
<feature type="region of interest" description="Disordered" evidence="1">
    <location>
        <begin position="247"/>
        <end position="281"/>
    </location>
</feature>
<organism evidence="3 4">
    <name type="scientific">Protea cynaroides</name>
    <dbReference type="NCBI Taxonomy" id="273540"/>
    <lineage>
        <taxon>Eukaryota</taxon>
        <taxon>Viridiplantae</taxon>
        <taxon>Streptophyta</taxon>
        <taxon>Embryophyta</taxon>
        <taxon>Tracheophyta</taxon>
        <taxon>Spermatophyta</taxon>
        <taxon>Magnoliopsida</taxon>
        <taxon>Proteales</taxon>
        <taxon>Proteaceae</taxon>
        <taxon>Protea</taxon>
    </lineage>
</organism>